<comment type="subunit">
    <text evidence="11">Homotetramer.</text>
</comment>
<evidence type="ECO:0000256" key="6">
    <source>
        <dbReference type="ARBA" id="ARBA00022840"/>
    </source>
</evidence>
<dbReference type="InterPro" id="IPR017456">
    <property type="entry name" value="CTP_synthase_N"/>
</dbReference>
<dbReference type="Gene3D" id="3.40.50.880">
    <property type="match status" value="1"/>
</dbReference>
<dbReference type="InterPro" id="IPR027417">
    <property type="entry name" value="P-loop_NTPase"/>
</dbReference>
<comment type="catalytic activity">
    <reaction evidence="11">
        <text>UTP + NH4(+) + ATP = CTP + ADP + phosphate + 2 H(+)</text>
        <dbReference type="Rhea" id="RHEA:16597"/>
        <dbReference type="ChEBI" id="CHEBI:15378"/>
        <dbReference type="ChEBI" id="CHEBI:28938"/>
        <dbReference type="ChEBI" id="CHEBI:30616"/>
        <dbReference type="ChEBI" id="CHEBI:37563"/>
        <dbReference type="ChEBI" id="CHEBI:43474"/>
        <dbReference type="ChEBI" id="CHEBI:46398"/>
        <dbReference type="ChEBI" id="CHEBI:456216"/>
    </reaction>
</comment>
<dbReference type="Pfam" id="PF06418">
    <property type="entry name" value="CTP_synth_N"/>
    <property type="match status" value="1"/>
</dbReference>
<gene>
    <name evidence="11" type="primary">pyrG</name>
    <name evidence="14" type="ORF">EDD26_1981</name>
</gene>
<feature type="domain" description="CTP synthase N-terminal" evidence="13">
    <location>
        <begin position="16"/>
        <end position="281"/>
    </location>
</feature>
<keyword evidence="3 11" id="KW-0436">Ligase</keyword>
<dbReference type="Gene3D" id="3.40.50.300">
    <property type="entry name" value="P-loop containing nucleotide triphosphate hydrolases"/>
    <property type="match status" value="1"/>
</dbReference>
<keyword evidence="8 11" id="KW-0315">Glutamine amidotransferase</keyword>
<evidence type="ECO:0000259" key="13">
    <source>
        <dbReference type="Pfam" id="PF06418"/>
    </source>
</evidence>
<dbReference type="InterPro" id="IPR017926">
    <property type="entry name" value="GATASE"/>
</dbReference>
<dbReference type="InterPro" id="IPR004468">
    <property type="entry name" value="CTP_synthase"/>
</dbReference>
<comment type="caution">
    <text evidence="14">The sequence shown here is derived from an EMBL/GenBank/DDBJ whole genome shotgun (WGS) entry which is preliminary data.</text>
</comment>
<dbReference type="EC" id="6.3.4.2" evidence="11"/>
<evidence type="ECO:0000256" key="3">
    <source>
        <dbReference type="ARBA" id="ARBA00022598"/>
    </source>
</evidence>
<evidence type="ECO:0000256" key="8">
    <source>
        <dbReference type="ARBA" id="ARBA00022962"/>
    </source>
</evidence>
<feature type="active site" description="Nucleophile; for glutamine hydrolysis" evidence="11">
    <location>
        <position position="396"/>
    </location>
</feature>
<feature type="binding site" evidence="11">
    <location>
        <position position="155"/>
    </location>
    <ligand>
        <name>Mg(2+)</name>
        <dbReference type="ChEBI" id="CHEBI:18420"/>
    </ligand>
</feature>
<comment type="function">
    <text evidence="11">Catalyzes the ATP-dependent amination of UTP to CTP with either L-glutamine or ammonia as the source of nitrogen. Regulates intracellular CTP levels through interactions with the four ribonucleotide triphosphates.</text>
</comment>
<dbReference type="GO" id="GO:0046872">
    <property type="term" value="F:metal ion binding"/>
    <property type="evidence" value="ECO:0007669"/>
    <property type="project" value="UniProtKB-KW"/>
</dbReference>
<evidence type="ECO:0000256" key="10">
    <source>
        <dbReference type="ARBA" id="ARBA00047781"/>
    </source>
</evidence>
<feature type="binding site" evidence="11">
    <location>
        <begin position="162"/>
        <end position="164"/>
    </location>
    <ligand>
        <name>CTP</name>
        <dbReference type="ChEBI" id="CHEBI:37563"/>
        <note>allosteric inhibitor</note>
    </ligand>
</feature>
<evidence type="ECO:0000256" key="11">
    <source>
        <dbReference type="HAMAP-Rule" id="MF_01227"/>
    </source>
</evidence>
<dbReference type="GO" id="GO:0097268">
    <property type="term" value="C:cytoophidium"/>
    <property type="evidence" value="ECO:0007669"/>
    <property type="project" value="UniProtKB-ARBA"/>
</dbReference>
<proteinExistence type="inferred from homology"/>
<comment type="catalytic activity">
    <reaction evidence="11">
        <text>L-glutamine + H2O = L-glutamate + NH4(+)</text>
        <dbReference type="Rhea" id="RHEA:15889"/>
        <dbReference type="ChEBI" id="CHEBI:15377"/>
        <dbReference type="ChEBI" id="CHEBI:28938"/>
        <dbReference type="ChEBI" id="CHEBI:29985"/>
        <dbReference type="ChEBI" id="CHEBI:58359"/>
    </reaction>
</comment>
<keyword evidence="5 11" id="KW-0547">Nucleotide-binding</keyword>
<dbReference type="CDD" id="cd03113">
    <property type="entry name" value="CTPS_N"/>
    <property type="match status" value="1"/>
</dbReference>
<dbReference type="Pfam" id="PF00117">
    <property type="entry name" value="GATase"/>
    <property type="match status" value="1"/>
</dbReference>
<evidence type="ECO:0000259" key="12">
    <source>
        <dbReference type="Pfam" id="PF00117"/>
    </source>
</evidence>
<dbReference type="SUPFAM" id="SSF52540">
    <property type="entry name" value="P-loop containing nucleoside triphosphate hydrolases"/>
    <property type="match status" value="1"/>
</dbReference>
<feature type="active site" evidence="11">
    <location>
        <position position="527"/>
    </location>
</feature>
<feature type="binding site" evidence="11">
    <location>
        <position position="84"/>
    </location>
    <ligand>
        <name>Mg(2+)</name>
        <dbReference type="ChEBI" id="CHEBI:18420"/>
    </ligand>
</feature>
<dbReference type="NCBIfam" id="TIGR00337">
    <property type="entry name" value="PyrG"/>
    <property type="match status" value="1"/>
</dbReference>
<dbReference type="GO" id="GO:0005524">
    <property type="term" value="F:ATP binding"/>
    <property type="evidence" value="ECO:0007669"/>
    <property type="project" value="UniProtKB-KW"/>
</dbReference>
<dbReference type="GO" id="GO:0005829">
    <property type="term" value="C:cytosol"/>
    <property type="evidence" value="ECO:0007669"/>
    <property type="project" value="TreeGrafter"/>
</dbReference>
<dbReference type="GO" id="GO:0042802">
    <property type="term" value="F:identical protein binding"/>
    <property type="evidence" value="ECO:0007669"/>
    <property type="project" value="TreeGrafter"/>
</dbReference>
<dbReference type="HAMAP" id="MF_01227">
    <property type="entry name" value="PyrG"/>
    <property type="match status" value="1"/>
</dbReference>
<dbReference type="UniPathway" id="UPA00159">
    <property type="reaction ID" value="UER00277"/>
</dbReference>
<evidence type="ECO:0000256" key="4">
    <source>
        <dbReference type="ARBA" id="ARBA00022723"/>
    </source>
</evidence>
<feature type="binding site" evidence="11">
    <location>
        <position position="369"/>
    </location>
    <ligand>
        <name>L-glutamine</name>
        <dbReference type="ChEBI" id="CHEBI:58359"/>
    </ligand>
</feature>
<evidence type="ECO:0000256" key="9">
    <source>
        <dbReference type="ARBA" id="ARBA00022975"/>
    </source>
</evidence>
<feature type="region of interest" description="Amidoligase domain" evidence="11">
    <location>
        <begin position="1"/>
        <end position="281"/>
    </location>
</feature>
<keyword evidence="15" id="KW-1185">Reference proteome</keyword>
<dbReference type="CDD" id="cd01746">
    <property type="entry name" value="GATase1_CTP_Synthase"/>
    <property type="match status" value="1"/>
</dbReference>
<dbReference type="PANTHER" id="PTHR11550">
    <property type="entry name" value="CTP SYNTHASE"/>
    <property type="match status" value="1"/>
</dbReference>
<evidence type="ECO:0000256" key="1">
    <source>
        <dbReference type="ARBA" id="ARBA00005171"/>
    </source>
</evidence>
<keyword evidence="7 11" id="KW-0460">Magnesium</keyword>
<dbReference type="EMBL" id="RKHJ01000001">
    <property type="protein sequence ID" value="ROR66590.1"/>
    <property type="molecule type" value="Genomic_DNA"/>
</dbReference>
<dbReference type="PANTHER" id="PTHR11550:SF0">
    <property type="entry name" value="CTP SYNTHASE-RELATED"/>
    <property type="match status" value="1"/>
</dbReference>
<dbReference type="NCBIfam" id="NF003792">
    <property type="entry name" value="PRK05380.1"/>
    <property type="match status" value="1"/>
</dbReference>
<organism evidence="14 15">
    <name type="scientific">Agrococcus jenensis</name>
    <dbReference type="NCBI Taxonomy" id="46353"/>
    <lineage>
        <taxon>Bacteria</taxon>
        <taxon>Bacillati</taxon>
        <taxon>Actinomycetota</taxon>
        <taxon>Actinomycetes</taxon>
        <taxon>Micrococcales</taxon>
        <taxon>Microbacteriaceae</taxon>
        <taxon>Agrococcus</taxon>
    </lineage>
</organism>
<reference evidence="14 15" key="1">
    <citation type="submission" date="2018-11" db="EMBL/GenBank/DDBJ databases">
        <title>Sequencing the genomes of 1000 actinobacteria strains.</title>
        <authorList>
            <person name="Klenk H.-P."/>
        </authorList>
    </citation>
    <scope>NUCLEOTIDE SEQUENCE [LARGE SCALE GENOMIC DNA]</scope>
    <source>
        <strain evidence="14 15">DSM 9580</strain>
    </source>
</reference>
<comment type="pathway">
    <text evidence="1 11">Pyrimidine metabolism; CTP biosynthesis via de novo pathway; CTP from UDP: step 2/2.</text>
</comment>
<keyword evidence="6 11" id="KW-0067">ATP-binding</keyword>
<feature type="binding site" evidence="11">
    <location>
        <position position="238"/>
    </location>
    <ligand>
        <name>UTP</name>
        <dbReference type="ChEBI" id="CHEBI:46398"/>
    </ligand>
</feature>
<evidence type="ECO:0000256" key="5">
    <source>
        <dbReference type="ARBA" id="ARBA00022741"/>
    </source>
</evidence>
<comment type="miscellaneous">
    <text evidence="11">CTPSs have evolved a hybrid strategy for distinguishing between UTP and CTP. The overlapping regions of the product feedback inhibitory and substrate sites recognize a common feature in both compounds, the triphosphate moiety. To differentiate isosteric substrate and product pyrimidine rings, an additional pocket far from the expected kinase/ligase catalytic site, specifically recognizes the cytosine and ribose portions of the product inhibitor.</text>
</comment>
<sequence>MNQSANGTAARPKVTKQIFVTGGVVSSLGKGLTAASLGNLLTARGLHVVMQKLDPYLNVDPGTMNPFQHGEVFVTDDGAETDLDIGHYERFLDVNLSQAANVTTGQIYSRVIERERRGEYLGDTVQVIPHISDEIKRRMRLQSEGDPQPDVIITEIGGTVGDIESQPFIESARQIRHELGRGNVFFVHVSLVPFLGASGEQKTKPTQHSVATLRSIGIQPDALVLRSDRPVSDSNRKKIALMCDVEEEAVVNAIDKPSIYDIPTMLTEQGLDTYIIQQLGLTAGDIDWSRWQPVLDNVHQPKHEVTIGLVGKYIDLPDAYLSVTEAVKAGGFANQSKVNVRWVRSDDCETPEGAAAALGDLDGIIIPGGFGIRGIEGKLGALKFTRENEIPTLGICLGLQCMVIEAARNLAGIEGASSTEFDEATPAPVIATMAEQEQHIHGGDLGGTMRLGLYEAKLAEGSLAARLYGEEVSHERHRHRYEVNNAYREEIGAAGLAFSGLSPDGTLVEYVELPGHPFYIATQAHPELRSRPNRAHPLFRGLVAAALDRQRASKLFDETDETDAATD</sequence>
<dbReference type="FunFam" id="3.40.50.880:FF:000002">
    <property type="entry name" value="CTP synthase"/>
    <property type="match status" value="1"/>
</dbReference>
<comment type="activity regulation">
    <text evidence="11">Allosterically activated by GTP, when glutamine is the substrate; GTP has no effect on the reaction when ammonia is the substrate. The allosteric effector GTP functions by stabilizing the protein conformation that binds the tetrahedral intermediate(s) formed during glutamine hydrolysis. Inhibited by the product CTP, via allosteric rather than competitive inhibition.</text>
</comment>
<comment type="similarity">
    <text evidence="2 11">Belongs to the CTP synthase family.</text>
</comment>
<comment type="caution">
    <text evidence="11">Lacks conserved residue(s) required for the propagation of feature annotation.</text>
</comment>
<dbReference type="InterPro" id="IPR029062">
    <property type="entry name" value="Class_I_gatase-like"/>
</dbReference>
<dbReference type="InterPro" id="IPR033828">
    <property type="entry name" value="GATase1_CTP_Synthase"/>
</dbReference>
<feature type="binding site" evidence="11">
    <location>
        <begin position="202"/>
        <end position="207"/>
    </location>
    <ligand>
        <name>CTP</name>
        <dbReference type="ChEBI" id="CHEBI:37563"/>
        <note>allosteric inhibitor</note>
    </ligand>
</feature>
<feature type="binding site" evidence="11">
    <location>
        <position position="84"/>
    </location>
    <ligand>
        <name>ATP</name>
        <dbReference type="ChEBI" id="CHEBI:30616"/>
    </ligand>
</feature>
<dbReference type="FunFam" id="3.40.50.300:FF:000009">
    <property type="entry name" value="CTP synthase"/>
    <property type="match status" value="1"/>
</dbReference>
<feature type="binding site" evidence="11">
    <location>
        <begin position="27"/>
        <end position="32"/>
    </location>
    <ligand>
        <name>ATP</name>
        <dbReference type="ChEBI" id="CHEBI:30616"/>
    </ligand>
</feature>
<evidence type="ECO:0000256" key="7">
    <source>
        <dbReference type="ARBA" id="ARBA00022842"/>
    </source>
</evidence>
<feature type="binding site" evidence="11">
    <location>
        <position position="480"/>
    </location>
    <ligand>
        <name>L-glutamine</name>
        <dbReference type="ChEBI" id="CHEBI:58359"/>
    </ligand>
</feature>
<feature type="binding site" evidence="11">
    <location>
        <begin position="202"/>
        <end position="207"/>
    </location>
    <ligand>
        <name>UTP</name>
        <dbReference type="ChEBI" id="CHEBI:46398"/>
    </ligand>
</feature>
<dbReference type="AlphaFoldDB" id="A0A3N2AUD7"/>
<dbReference type="PROSITE" id="PS51273">
    <property type="entry name" value="GATASE_TYPE_1"/>
    <property type="match status" value="1"/>
</dbReference>
<feature type="binding site" evidence="11">
    <location>
        <position position="26"/>
    </location>
    <ligand>
        <name>CTP</name>
        <dbReference type="ChEBI" id="CHEBI:37563"/>
        <note>allosteric inhibitor</note>
    </ligand>
</feature>
<name>A0A3N2AUD7_9MICO</name>
<feature type="binding site" evidence="11">
    <location>
        <begin position="397"/>
        <end position="400"/>
    </location>
    <ligand>
        <name>L-glutamine</name>
        <dbReference type="ChEBI" id="CHEBI:58359"/>
    </ligand>
</feature>
<keyword evidence="4 11" id="KW-0479">Metal-binding</keyword>
<feature type="binding site" evidence="11">
    <location>
        <position position="26"/>
    </location>
    <ligand>
        <name>UTP</name>
        <dbReference type="ChEBI" id="CHEBI:46398"/>
    </ligand>
</feature>
<dbReference type="SUPFAM" id="SSF52317">
    <property type="entry name" value="Class I glutamine amidotransferase-like"/>
    <property type="match status" value="1"/>
</dbReference>
<keyword evidence="9 11" id="KW-0665">Pyrimidine biosynthesis</keyword>
<feature type="domain" description="Glutamine amidotransferase" evidence="12">
    <location>
        <begin position="316"/>
        <end position="543"/>
    </location>
</feature>
<protein>
    <recommendedName>
        <fullName evidence="11">CTP synthase</fullName>
        <ecNumber evidence="11">6.3.4.2</ecNumber>
    </recommendedName>
    <alternativeName>
        <fullName evidence="11">Cytidine 5'-triphosphate synthase</fullName>
    </alternativeName>
    <alternativeName>
        <fullName evidence="11">Cytidine triphosphate synthetase</fullName>
        <shortName evidence="11">CTP synthetase</shortName>
        <shortName evidence="11">CTPS</shortName>
    </alternativeName>
    <alternativeName>
        <fullName evidence="11">UTP--ammonia ligase</fullName>
    </alternativeName>
</protein>
<comment type="catalytic activity">
    <reaction evidence="10 11">
        <text>UTP + L-glutamine + ATP + H2O = CTP + L-glutamate + ADP + phosphate + 2 H(+)</text>
        <dbReference type="Rhea" id="RHEA:26426"/>
        <dbReference type="ChEBI" id="CHEBI:15377"/>
        <dbReference type="ChEBI" id="CHEBI:15378"/>
        <dbReference type="ChEBI" id="CHEBI:29985"/>
        <dbReference type="ChEBI" id="CHEBI:30616"/>
        <dbReference type="ChEBI" id="CHEBI:37563"/>
        <dbReference type="ChEBI" id="CHEBI:43474"/>
        <dbReference type="ChEBI" id="CHEBI:46398"/>
        <dbReference type="ChEBI" id="CHEBI:58359"/>
        <dbReference type="ChEBI" id="CHEBI:456216"/>
        <dbReference type="EC" id="6.3.4.2"/>
    </reaction>
</comment>
<evidence type="ECO:0000313" key="15">
    <source>
        <dbReference type="Proteomes" id="UP000275456"/>
    </source>
</evidence>
<dbReference type="OrthoDB" id="9801107at2"/>
<dbReference type="GO" id="GO:0019856">
    <property type="term" value="P:pyrimidine nucleobase biosynthetic process"/>
    <property type="evidence" value="ECO:0007669"/>
    <property type="project" value="TreeGrafter"/>
</dbReference>
<dbReference type="GO" id="GO:0003883">
    <property type="term" value="F:CTP synthase activity"/>
    <property type="evidence" value="ECO:0007669"/>
    <property type="project" value="UniProtKB-UniRule"/>
</dbReference>
<dbReference type="GO" id="GO:0004359">
    <property type="term" value="F:glutaminase activity"/>
    <property type="evidence" value="ECO:0007669"/>
    <property type="project" value="RHEA"/>
</dbReference>
<feature type="active site" evidence="11">
    <location>
        <position position="525"/>
    </location>
</feature>
<evidence type="ECO:0000256" key="2">
    <source>
        <dbReference type="ARBA" id="ARBA00007533"/>
    </source>
</evidence>
<evidence type="ECO:0000313" key="14">
    <source>
        <dbReference type="EMBL" id="ROR66590.1"/>
    </source>
</evidence>
<feature type="binding site" evidence="11">
    <location>
        <position position="420"/>
    </location>
    <ligand>
        <name>L-glutamine</name>
        <dbReference type="ChEBI" id="CHEBI:58359"/>
    </ligand>
</feature>
<dbReference type="GO" id="GO:0044210">
    <property type="term" value="P:'de novo' CTP biosynthetic process"/>
    <property type="evidence" value="ECO:0007669"/>
    <property type="project" value="UniProtKB-UniRule"/>
</dbReference>
<accession>A0A3N2AUD7</accession>
<feature type="binding site" evidence="11">
    <location>
        <position position="238"/>
    </location>
    <ligand>
        <name>CTP</name>
        <dbReference type="ChEBI" id="CHEBI:37563"/>
        <note>allosteric inhibitor</note>
    </ligand>
</feature>
<dbReference type="Proteomes" id="UP000275456">
    <property type="component" value="Unassembled WGS sequence"/>
</dbReference>